<dbReference type="PROSITE" id="PS50977">
    <property type="entry name" value="HTH_TETR_2"/>
    <property type="match status" value="1"/>
</dbReference>
<feature type="domain" description="HTH tetR-type" evidence="3">
    <location>
        <begin position="4"/>
        <end position="64"/>
    </location>
</feature>
<dbReference type="SUPFAM" id="SSF46689">
    <property type="entry name" value="Homeodomain-like"/>
    <property type="match status" value="1"/>
</dbReference>
<dbReference type="Pfam" id="PF00440">
    <property type="entry name" value="TetR_N"/>
    <property type="match status" value="1"/>
</dbReference>
<dbReference type="Proteomes" id="UP000887023">
    <property type="component" value="Chromosome"/>
</dbReference>
<sequence length="184" mass="20539">MRQTVTRADYFEAALRILATDGHRALKMSALCKMLGVTTGSFYNYFGNWAEFTPQLLDYWEKEQTVRIDELSNRAATPSARISVLKELASQLPHESETAIRAWSNADPLVATFQKRVDQERLAALRGAIADIVPDPAMTDLLAVMGVGLLVGVQSIRSPVDRGELHRVLDEYERALLRHAALID</sequence>
<evidence type="ECO:0000313" key="5">
    <source>
        <dbReference type="Proteomes" id="UP000887023"/>
    </source>
</evidence>
<dbReference type="InterPro" id="IPR001647">
    <property type="entry name" value="HTH_TetR"/>
</dbReference>
<dbReference type="Gene3D" id="1.10.357.10">
    <property type="entry name" value="Tetracycline Repressor, domain 2"/>
    <property type="match status" value="1"/>
</dbReference>
<evidence type="ECO:0000313" key="4">
    <source>
        <dbReference type="EMBL" id="QXQ13461.1"/>
    </source>
</evidence>
<proteinExistence type="predicted"/>
<dbReference type="EMBL" id="CP079105">
    <property type="protein sequence ID" value="QXQ13461.1"/>
    <property type="molecule type" value="Genomic_DNA"/>
</dbReference>
<dbReference type="RefSeq" id="WP_083530302.1">
    <property type="nucleotide sequence ID" value="NZ_CBCRUZ010000007.1"/>
</dbReference>
<accession>A0ABX8S852</accession>
<evidence type="ECO:0000259" key="3">
    <source>
        <dbReference type="PROSITE" id="PS50977"/>
    </source>
</evidence>
<keyword evidence="1 2" id="KW-0238">DNA-binding</keyword>
<gene>
    <name evidence="4" type="ORF">KV203_16795</name>
</gene>
<evidence type="ECO:0000256" key="1">
    <source>
        <dbReference type="ARBA" id="ARBA00023125"/>
    </source>
</evidence>
<protein>
    <submittedName>
        <fullName evidence="4">TetR/AcrR family transcriptional regulator</fullName>
    </submittedName>
</protein>
<organism evidence="4 5">
    <name type="scientific">Skermania pinensis</name>
    <dbReference type="NCBI Taxonomy" id="39122"/>
    <lineage>
        <taxon>Bacteria</taxon>
        <taxon>Bacillati</taxon>
        <taxon>Actinomycetota</taxon>
        <taxon>Actinomycetes</taxon>
        <taxon>Mycobacteriales</taxon>
        <taxon>Gordoniaceae</taxon>
        <taxon>Skermania</taxon>
    </lineage>
</organism>
<name>A0ABX8S852_9ACTN</name>
<evidence type="ECO:0000256" key="2">
    <source>
        <dbReference type="PROSITE-ProRule" id="PRU00335"/>
    </source>
</evidence>
<reference evidence="4" key="1">
    <citation type="submission" date="2021-07" db="EMBL/GenBank/DDBJ databases">
        <title>Candidatus Kaistella beijingensis sp. nov. isolated from a municipal wastewater treatment plant is involved in sludge foaming.</title>
        <authorList>
            <person name="Song Y."/>
            <person name="Liu S.-J."/>
        </authorList>
    </citation>
    <scope>NUCLEOTIDE SEQUENCE</scope>
    <source>
        <strain evidence="4">DSM 43998</strain>
    </source>
</reference>
<dbReference type="InterPro" id="IPR009057">
    <property type="entry name" value="Homeodomain-like_sf"/>
</dbReference>
<feature type="DNA-binding region" description="H-T-H motif" evidence="2">
    <location>
        <begin position="27"/>
        <end position="46"/>
    </location>
</feature>
<keyword evidence="5" id="KW-1185">Reference proteome</keyword>